<keyword evidence="2" id="KW-1185">Reference proteome</keyword>
<evidence type="ECO:0000313" key="1">
    <source>
        <dbReference type="EMBL" id="ADN17572.1"/>
    </source>
</evidence>
<reference evidence="2" key="1">
    <citation type="journal article" date="2011" name="MBio">
        <title>Novel metabolic attributes of the genus Cyanothece, comprising a group of unicellular nitrogen-fixing Cyanobacteria.</title>
        <authorList>
            <person name="Bandyopadhyay A."/>
            <person name="Elvitigala T."/>
            <person name="Welsh E."/>
            <person name="Stockel J."/>
            <person name="Liberton M."/>
            <person name="Min H."/>
            <person name="Sherman L.A."/>
            <person name="Pakrasi H.B."/>
        </authorList>
    </citation>
    <scope>NUCLEOTIDE SEQUENCE [LARGE SCALE GENOMIC DNA]</scope>
    <source>
        <strain evidence="2">PCC 7822</strain>
        <plasmid evidence="2">Cy782201</plasmid>
    </source>
</reference>
<sequence>MNKRLKIAILSFLLIFVVKNPVKAQLGKIWGDFYSYTIDLQNYVTDNASKTLKPLEQRVQGAIQESTGELNLPNPILAGERVANEIYFDSLSDKFENNSELRAQLTENEIDRVITLGAVASDWGESGQVRLKTKLQNAETTLNKIDKYSQDAEDIYTNALNKFLSNAAQLTGIEGITASLNTNTFKLQLQTIKIQTETAKFLSENVGQNIKTNQFLLYSNLNLNNIASQIEQINRDSRVNASAETARLLKVTFQTDLYGKPIEVKTTN</sequence>
<dbReference type="OrthoDB" id="570172at2"/>
<dbReference type="KEGG" id="cyj:Cyan7822_5711"/>
<organism evidence="1 2">
    <name type="scientific">Gloeothece verrucosa (strain PCC 7822)</name>
    <name type="common">Cyanothece sp. (strain PCC 7822)</name>
    <dbReference type="NCBI Taxonomy" id="497965"/>
    <lineage>
        <taxon>Bacteria</taxon>
        <taxon>Bacillati</taxon>
        <taxon>Cyanobacteriota</taxon>
        <taxon>Cyanophyceae</taxon>
        <taxon>Oscillatoriophycideae</taxon>
        <taxon>Chroococcales</taxon>
        <taxon>Aphanothecaceae</taxon>
        <taxon>Gloeothece</taxon>
        <taxon>Gloeothece verrucosa</taxon>
    </lineage>
</organism>
<accession>E0UKU2</accession>
<dbReference type="AlphaFoldDB" id="E0UKU2"/>
<dbReference type="RefSeq" id="WP_013334322.1">
    <property type="nucleotide sequence ID" value="NC_014533.1"/>
</dbReference>
<proteinExistence type="predicted"/>
<protein>
    <submittedName>
        <fullName evidence="1">Uncharacterized protein</fullName>
    </submittedName>
</protein>
<dbReference type="HOGENOM" id="CLU_911268_0_0_3"/>
<keyword evidence="1" id="KW-0614">Plasmid</keyword>
<dbReference type="Proteomes" id="UP000008206">
    <property type="component" value="Plasmid Cy782201"/>
</dbReference>
<dbReference type="EMBL" id="CP002199">
    <property type="protein sequence ID" value="ADN17572.1"/>
    <property type="molecule type" value="Genomic_DNA"/>
</dbReference>
<evidence type="ECO:0000313" key="2">
    <source>
        <dbReference type="Proteomes" id="UP000008206"/>
    </source>
</evidence>
<geneLocation type="plasmid" evidence="1 2">
    <name>Cy782201</name>
</geneLocation>
<name>E0UKU2_GLOV7</name>
<gene>
    <name evidence="1" type="ordered locus">Cyan7822_5711</name>
</gene>